<feature type="transmembrane region" description="Helical" evidence="5">
    <location>
        <begin position="272"/>
        <end position="294"/>
    </location>
</feature>
<dbReference type="InterPro" id="IPR051788">
    <property type="entry name" value="MFS_Transporter"/>
</dbReference>
<organism evidence="7 8">
    <name type="scientific">Pinibacter aurantiacus</name>
    <dbReference type="NCBI Taxonomy" id="2851599"/>
    <lineage>
        <taxon>Bacteria</taxon>
        <taxon>Pseudomonadati</taxon>
        <taxon>Bacteroidota</taxon>
        <taxon>Chitinophagia</taxon>
        <taxon>Chitinophagales</taxon>
        <taxon>Chitinophagaceae</taxon>
        <taxon>Pinibacter</taxon>
    </lineage>
</organism>
<keyword evidence="2 5" id="KW-0812">Transmembrane</keyword>
<feature type="transmembrane region" description="Helical" evidence="5">
    <location>
        <begin position="357"/>
        <end position="375"/>
    </location>
</feature>
<feature type="transmembrane region" description="Helical" evidence="5">
    <location>
        <begin position="12"/>
        <end position="30"/>
    </location>
</feature>
<reference evidence="7" key="1">
    <citation type="submission" date="2021-06" db="EMBL/GenBank/DDBJ databases">
        <authorList>
            <person name="Huq M.A."/>
        </authorList>
    </citation>
    <scope>NUCLEOTIDE SEQUENCE</scope>
    <source>
        <strain evidence="7">MAH-26</strain>
    </source>
</reference>
<evidence type="ECO:0000256" key="1">
    <source>
        <dbReference type="ARBA" id="ARBA00004141"/>
    </source>
</evidence>
<feature type="transmembrane region" description="Helical" evidence="5">
    <location>
        <begin position="101"/>
        <end position="119"/>
    </location>
</feature>
<evidence type="ECO:0000256" key="2">
    <source>
        <dbReference type="ARBA" id="ARBA00022692"/>
    </source>
</evidence>
<dbReference type="PANTHER" id="PTHR23514:SF13">
    <property type="entry name" value="INNER MEMBRANE PROTEIN YBJJ"/>
    <property type="match status" value="1"/>
</dbReference>
<dbReference type="InterPro" id="IPR020846">
    <property type="entry name" value="MFS_dom"/>
</dbReference>
<dbReference type="AlphaFoldDB" id="A0A9E2S9A7"/>
<sequence length="379" mass="41285">MNRRLPAQRYYRIATSVFFFVQGITFASWANRIPTIKGMLQLNDASLGALLFALPAGQILGLPLAGYLVSRYGSRKILITGAVLYPATLMLLGLVTAVWQLALALALFGFFVNLMNISVNTQAVGIEKLYRRSIMASFHGLWSLGGFMGGLVSTSMIAKNISPFIHFVIIWAFTLLCLIVFYRYLLPRDESHESKQPIFVKPDKYILNLGLIALASMVSEGAMFDWSGVYFEKVVMAPKALITLGYIAFMSTMAGGRFTADYFVTKFGVKNVLQASGIIIAIGLLLSILFPYIVPATIGFLMVGIGVSSIVPLVYGLAGRSKTMRPGVALAAVSSIGFLGFLFGPPFIGFIAQMASLRWSFAVIAILGLSTTFLSRNIK</sequence>
<feature type="transmembrane region" description="Helical" evidence="5">
    <location>
        <begin position="50"/>
        <end position="70"/>
    </location>
</feature>
<evidence type="ECO:0000256" key="3">
    <source>
        <dbReference type="ARBA" id="ARBA00022989"/>
    </source>
</evidence>
<dbReference type="Proteomes" id="UP000812270">
    <property type="component" value="Unassembled WGS sequence"/>
</dbReference>
<dbReference type="EMBL" id="JAHSPG010000004">
    <property type="protein sequence ID" value="MBV4357253.1"/>
    <property type="molecule type" value="Genomic_DNA"/>
</dbReference>
<dbReference type="RefSeq" id="WP_217790898.1">
    <property type="nucleotide sequence ID" value="NZ_JAHSPG010000004.1"/>
</dbReference>
<feature type="transmembrane region" description="Helical" evidence="5">
    <location>
        <begin position="205"/>
        <end position="224"/>
    </location>
</feature>
<dbReference type="PANTHER" id="PTHR23514">
    <property type="entry name" value="BYPASS OF STOP CODON PROTEIN 6"/>
    <property type="match status" value="1"/>
</dbReference>
<comment type="subcellular location">
    <subcellularLocation>
        <location evidence="1">Membrane</location>
        <topology evidence="1">Multi-pass membrane protein</topology>
    </subcellularLocation>
</comment>
<proteinExistence type="predicted"/>
<accession>A0A9E2S9A7</accession>
<feature type="transmembrane region" description="Helical" evidence="5">
    <location>
        <begin position="164"/>
        <end position="185"/>
    </location>
</feature>
<evidence type="ECO:0000259" key="6">
    <source>
        <dbReference type="PROSITE" id="PS50850"/>
    </source>
</evidence>
<evidence type="ECO:0000313" key="7">
    <source>
        <dbReference type="EMBL" id="MBV4357253.1"/>
    </source>
</evidence>
<name>A0A9E2S9A7_9BACT</name>
<dbReference type="GO" id="GO:0016020">
    <property type="term" value="C:membrane"/>
    <property type="evidence" value="ECO:0007669"/>
    <property type="project" value="UniProtKB-SubCell"/>
</dbReference>
<evidence type="ECO:0000256" key="4">
    <source>
        <dbReference type="ARBA" id="ARBA00023136"/>
    </source>
</evidence>
<keyword evidence="4 5" id="KW-0472">Membrane</keyword>
<protein>
    <submittedName>
        <fullName evidence="7">MFS transporter</fullName>
    </submittedName>
</protein>
<keyword evidence="3 5" id="KW-1133">Transmembrane helix</keyword>
<evidence type="ECO:0000313" key="8">
    <source>
        <dbReference type="Proteomes" id="UP000812270"/>
    </source>
</evidence>
<gene>
    <name evidence="7" type="ORF">KTO63_08860</name>
</gene>
<dbReference type="CDD" id="cd17393">
    <property type="entry name" value="MFS_MosC_like"/>
    <property type="match status" value="1"/>
</dbReference>
<keyword evidence="8" id="KW-1185">Reference proteome</keyword>
<dbReference type="GO" id="GO:0022857">
    <property type="term" value="F:transmembrane transporter activity"/>
    <property type="evidence" value="ECO:0007669"/>
    <property type="project" value="InterPro"/>
</dbReference>
<evidence type="ECO:0000256" key="5">
    <source>
        <dbReference type="SAM" id="Phobius"/>
    </source>
</evidence>
<feature type="transmembrane region" description="Helical" evidence="5">
    <location>
        <begin position="236"/>
        <end position="260"/>
    </location>
</feature>
<dbReference type="PROSITE" id="PS50850">
    <property type="entry name" value="MFS"/>
    <property type="match status" value="1"/>
</dbReference>
<feature type="domain" description="Major facilitator superfamily (MFS) profile" evidence="6">
    <location>
        <begin position="11"/>
        <end position="379"/>
    </location>
</feature>
<comment type="caution">
    <text evidence="7">The sequence shown here is derived from an EMBL/GenBank/DDBJ whole genome shotgun (WGS) entry which is preliminary data.</text>
</comment>
<dbReference type="Pfam" id="PF07690">
    <property type="entry name" value="MFS_1"/>
    <property type="match status" value="1"/>
</dbReference>
<dbReference type="InterPro" id="IPR011701">
    <property type="entry name" value="MFS"/>
</dbReference>
<feature type="transmembrane region" description="Helical" evidence="5">
    <location>
        <begin position="300"/>
        <end position="318"/>
    </location>
</feature>
<feature type="transmembrane region" description="Helical" evidence="5">
    <location>
        <begin position="77"/>
        <end position="95"/>
    </location>
</feature>
<feature type="transmembrane region" description="Helical" evidence="5">
    <location>
        <begin position="140"/>
        <end position="158"/>
    </location>
</feature>
<feature type="transmembrane region" description="Helical" evidence="5">
    <location>
        <begin position="330"/>
        <end position="351"/>
    </location>
</feature>